<sequence length="153" mass="15425">MHVIILALLIGIIAGLRAFTAPTAVSWAARCGLLPLAGTHLAFLGNLITVCILTLLALFELVNDKLPKTPSRKAPPSFIVRIVFGAFSGAAIGLGVGSVWTGMVCGAIGAVIGTLGGAAVRGALAAAFGKDLPAALLEDAVAIVGSYLIVTHI</sequence>
<keyword evidence="1" id="KW-0812">Transmembrane</keyword>
<protein>
    <submittedName>
        <fullName evidence="3">Putative membrane protein</fullName>
    </submittedName>
</protein>
<dbReference type="RefSeq" id="WP_184259838.1">
    <property type="nucleotide sequence ID" value="NZ_JACHIO010000027.1"/>
</dbReference>
<evidence type="ECO:0000259" key="2">
    <source>
        <dbReference type="Pfam" id="PF13548"/>
    </source>
</evidence>
<dbReference type="Proteomes" id="UP000584867">
    <property type="component" value="Unassembled WGS sequence"/>
</dbReference>
<feature type="transmembrane region" description="Helical" evidence="1">
    <location>
        <begin position="38"/>
        <end position="58"/>
    </location>
</feature>
<feature type="transmembrane region" description="Helical" evidence="1">
    <location>
        <begin position="106"/>
        <end position="128"/>
    </location>
</feature>
<comment type="caution">
    <text evidence="3">The sequence shown here is derived from an EMBL/GenBank/DDBJ whole genome shotgun (WGS) entry which is preliminary data.</text>
</comment>
<evidence type="ECO:0000256" key="1">
    <source>
        <dbReference type="SAM" id="Phobius"/>
    </source>
</evidence>
<gene>
    <name evidence="3" type="ORF">HDF15_004732</name>
</gene>
<proteinExistence type="predicted"/>
<accession>A0A7W7ZUI3</accession>
<keyword evidence="1" id="KW-1133">Transmembrane helix</keyword>
<evidence type="ECO:0000313" key="3">
    <source>
        <dbReference type="EMBL" id="MBB5066355.1"/>
    </source>
</evidence>
<keyword evidence="1" id="KW-0472">Membrane</keyword>
<evidence type="ECO:0000313" key="4">
    <source>
        <dbReference type="Proteomes" id="UP000584867"/>
    </source>
</evidence>
<feature type="domain" description="DUF4126" evidence="2">
    <location>
        <begin position="5"/>
        <end position="152"/>
    </location>
</feature>
<feature type="transmembrane region" description="Helical" evidence="1">
    <location>
        <begin position="78"/>
        <end position="100"/>
    </location>
</feature>
<dbReference type="AlphaFoldDB" id="A0A7W7ZUI3"/>
<dbReference type="EMBL" id="JACHIO010000027">
    <property type="protein sequence ID" value="MBB5066355.1"/>
    <property type="molecule type" value="Genomic_DNA"/>
</dbReference>
<dbReference type="Pfam" id="PF13548">
    <property type="entry name" value="DUF4126"/>
    <property type="match status" value="1"/>
</dbReference>
<name>A0A7W7ZUI3_9BACT</name>
<organism evidence="3 4">
    <name type="scientific">Granulicella mallensis</name>
    <dbReference type="NCBI Taxonomy" id="940614"/>
    <lineage>
        <taxon>Bacteria</taxon>
        <taxon>Pseudomonadati</taxon>
        <taxon>Acidobacteriota</taxon>
        <taxon>Terriglobia</taxon>
        <taxon>Terriglobales</taxon>
        <taxon>Acidobacteriaceae</taxon>
        <taxon>Granulicella</taxon>
    </lineage>
</organism>
<dbReference type="InterPro" id="IPR025196">
    <property type="entry name" value="DUF4126"/>
</dbReference>
<reference evidence="3 4" key="1">
    <citation type="submission" date="2020-08" db="EMBL/GenBank/DDBJ databases">
        <title>Genomic Encyclopedia of Type Strains, Phase IV (KMG-V): Genome sequencing to study the core and pangenomes of soil and plant-associated prokaryotes.</title>
        <authorList>
            <person name="Whitman W."/>
        </authorList>
    </citation>
    <scope>NUCLEOTIDE SEQUENCE [LARGE SCALE GENOMIC DNA]</scope>
    <source>
        <strain evidence="3 4">X5P3</strain>
    </source>
</reference>